<evidence type="ECO:0000313" key="10">
    <source>
        <dbReference type="Proteomes" id="UP000240357"/>
    </source>
</evidence>
<evidence type="ECO:0000256" key="2">
    <source>
        <dbReference type="ARBA" id="ARBA00022559"/>
    </source>
</evidence>
<dbReference type="Gene3D" id="3.30.1020.10">
    <property type="entry name" value="Antioxidant, Horf6, Chain A, domain2"/>
    <property type="match status" value="1"/>
</dbReference>
<dbReference type="SMR" id="A0A2T2YFJ1"/>
<dbReference type="GO" id="GO:0005829">
    <property type="term" value="C:cytosol"/>
    <property type="evidence" value="ECO:0007669"/>
    <property type="project" value="TreeGrafter"/>
</dbReference>
<evidence type="ECO:0000313" key="9">
    <source>
        <dbReference type="EMBL" id="PSR54262.1"/>
    </source>
</evidence>
<dbReference type="CDD" id="cd03016">
    <property type="entry name" value="PRX_1cys"/>
    <property type="match status" value="1"/>
</dbReference>
<dbReference type="InterPro" id="IPR000866">
    <property type="entry name" value="AhpC/TSA"/>
</dbReference>
<dbReference type="RefSeq" id="WP_106929774.1">
    <property type="nucleotide sequence ID" value="NZ_PYFT01000001.1"/>
</dbReference>
<comment type="similarity">
    <text evidence="6">Belongs to the peroxiredoxin family. Prx6 subfamily.</text>
</comment>
<reference evidence="9 10" key="1">
    <citation type="submission" date="2018-03" db="EMBL/GenBank/DDBJ databases">
        <title>Adhaeribacter sp. HMF7605 Genome sequencing and assembly.</title>
        <authorList>
            <person name="Kang H."/>
            <person name="Kang J."/>
            <person name="Cha I."/>
            <person name="Kim H."/>
            <person name="Joh K."/>
        </authorList>
    </citation>
    <scope>NUCLEOTIDE SEQUENCE [LARGE SCALE GENOMIC DNA]</scope>
    <source>
        <strain evidence="9 10">HMF7605</strain>
    </source>
</reference>
<keyword evidence="4" id="KW-0560">Oxidoreductase</keyword>
<comment type="similarity">
    <text evidence="1">Belongs to the peroxiredoxin family. AhpC/Prx1 subfamily.</text>
</comment>
<dbReference type="PANTHER" id="PTHR43503">
    <property type="entry name" value="MCG48959-RELATED"/>
    <property type="match status" value="1"/>
</dbReference>
<sequence length="210" mass="24061">MALRIGEIAPDFKAESTQGIISFHRYIHNHWAILFSHPSDFTPVCTSELGAVAKLKVEFDKRKTKVLGISIGTLESHRRWIFDIEETQETTVNFPVIADPHKKVAYLYDMIHPFFSHNDTIRSVFIIGPDKRIKSILIYPGNTGRNFHEILRMIDSLRLTDGFKVATPANWEYGDDCFVLPVVKDEELATTFPKGFKIVKPYLRTTPQPN</sequence>
<evidence type="ECO:0000256" key="1">
    <source>
        <dbReference type="ARBA" id="ARBA00009796"/>
    </source>
</evidence>
<gene>
    <name evidence="9" type="ORF">AHMF7605_12375</name>
</gene>
<evidence type="ECO:0000256" key="3">
    <source>
        <dbReference type="ARBA" id="ARBA00022862"/>
    </source>
</evidence>
<evidence type="ECO:0000256" key="7">
    <source>
        <dbReference type="PIRSR" id="PIRSR000239-1"/>
    </source>
</evidence>
<feature type="domain" description="Thioredoxin" evidence="8">
    <location>
        <begin position="3"/>
        <end position="159"/>
    </location>
</feature>
<protein>
    <submittedName>
        <fullName evidence="9">Peroxidase</fullName>
    </submittedName>
</protein>
<dbReference type="InterPro" id="IPR036249">
    <property type="entry name" value="Thioredoxin-like_sf"/>
</dbReference>
<dbReference type="InterPro" id="IPR024706">
    <property type="entry name" value="Peroxiredoxin_AhpC-typ"/>
</dbReference>
<evidence type="ECO:0000259" key="8">
    <source>
        <dbReference type="PROSITE" id="PS51352"/>
    </source>
</evidence>
<dbReference type="PROSITE" id="PS51352">
    <property type="entry name" value="THIOREDOXIN_2"/>
    <property type="match status" value="1"/>
</dbReference>
<dbReference type="FunFam" id="3.40.30.10:FF:000011">
    <property type="entry name" value="Peroxiredoxin PRX1"/>
    <property type="match status" value="1"/>
</dbReference>
<organism evidence="9 10">
    <name type="scientific">Adhaeribacter arboris</name>
    <dbReference type="NCBI Taxonomy" id="2072846"/>
    <lineage>
        <taxon>Bacteria</taxon>
        <taxon>Pseudomonadati</taxon>
        <taxon>Bacteroidota</taxon>
        <taxon>Cytophagia</taxon>
        <taxon>Cytophagales</taxon>
        <taxon>Hymenobacteraceae</taxon>
        <taxon>Adhaeribacter</taxon>
    </lineage>
</organism>
<dbReference type="OrthoDB" id="9812811at2"/>
<dbReference type="FunFam" id="3.30.1020.10:FF:000001">
    <property type="entry name" value="1-Cys peroxiredoxin"/>
    <property type="match status" value="1"/>
</dbReference>
<keyword evidence="5" id="KW-0676">Redox-active center</keyword>
<dbReference type="SUPFAM" id="SSF52833">
    <property type="entry name" value="Thioredoxin-like"/>
    <property type="match status" value="1"/>
</dbReference>
<evidence type="ECO:0000256" key="5">
    <source>
        <dbReference type="ARBA" id="ARBA00023284"/>
    </source>
</evidence>
<dbReference type="InterPro" id="IPR013766">
    <property type="entry name" value="Thioredoxin_domain"/>
</dbReference>
<dbReference type="Gene3D" id="3.40.30.10">
    <property type="entry name" value="Glutaredoxin"/>
    <property type="match status" value="1"/>
</dbReference>
<keyword evidence="2 9" id="KW-0575">Peroxidase</keyword>
<dbReference type="EMBL" id="PYFT01000001">
    <property type="protein sequence ID" value="PSR54262.1"/>
    <property type="molecule type" value="Genomic_DNA"/>
</dbReference>
<evidence type="ECO:0000256" key="6">
    <source>
        <dbReference type="ARBA" id="ARBA00025719"/>
    </source>
</evidence>
<dbReference type="GO" id="GO:0051920">
    <property type="term" value="F:peroxiredoxin activity"/>
    <property type="evidence" value="ECO:0007669"/>
    <property type="project" value="InterPro"/>
</dbReference>
<dbReference type="Proteomes" id="UP000240357">
    <property type="component" value="Unassembled WGS sequence"/>
</dbReference>
<dbReference type="Pfam" id="PF10417">
    <property type="entry name" value="1-cysPrx_C"/>
    <property type="match status" value="1"/>
</dbReference>
<dbReference type="PANTHER" id="PTHR43503:SF4">
    <property type="entry name" value="PEROXIREDOXIN-6"/>
    <property type="match status" value="1"/>
</dbReference>
<keyword evidence="10" id="KW-1185">Reference proteome</keyword>
<name>A0A2T2YFJ1_9BACT</name>
<dbReference type="Pfam" id="PF00578">
    <property type="entry name" value="AhpC-TSA"/>
    <property type="match status" value="1"/>
</dbReference>
<dbReference type="InterPro" id="IPR019479">
    <property type="entry name" value="Peroxiredoxin_C"/>
</dbReference>
<accession>A0A2T2YFJ1</accession>
<keyword evidence="3" id="KW-0049">Antioxidant</keyword>
<proteinExistence type="inferred from homology"/>
<feature type="active site" description="Cysteine sulfenic acid (-SOH) intermediate; for peroxidase activity" evidence="7">
    <location>
        <position position="45"/>
    </location>
</feature>
<evidence type="ECO:0000256" key="4">
    <source>
        <dbReference type="ARBA" id="ARBA00023002"/>
    </source>
</evidence>
<comment type="caution">
    <text evidence="9">The sequence shown here is derived from an EMBL/GenBank/DDBJ whole genome shotgun (WGS) entry which is preliminary data.</text>
</comment>
<dbReference type="GO" id="GO:0045454">
    <property type="term" value="P:cell redox homeostasis"/>
    <property type="evidence" value="ECO:0007669"/>
    <property type="project" value="TreeGrafter"/>
</dbReference>
<dbReference type="PIRSF" id="PIRSF000239">
    <property type="entry name" value="AHPC"/>
    <property type="match status" value="1"/>
</dbReference>
<dbReference type="AlphaFoldDB" id="A0A2T2YFJ1"/>
<dbReference type="InterPro" id="IPR045020">
    <property type="entry name" value="PRX_1cys"/>
</dbReference>